<feature type="domain" description="GH16" evidence="2">
    <location>
        <begin position="64"/>
        <end position="293"/>
    </location>
</feature>
<dbReference type="AlphaFoldDB" id="A0AAN7BB42"/>
<reference evidence="3" key="1">
    <citation type="journal article" date="2023" name="Mol. Phylogenet. Evol.">
        <title>Genome-scale phylogeny and comparative genomics of the fungal order Sordariales.</title>
        <authorList>
            <person name="Hensen N."/>
            <person name="Bonometti L."/>
            <person name="Westerberg I."/>
            <person name="Brannstrom I.O."/>
            <person name="Guillou S."/>
            <person name="Cros-Aarteil S."/>
            <person name="Calhoun S."/>
            <person name="Haridas S."/>
            <person name="Kuo A."/>
            <person name="Mondo S."/>
            <person name="Pangilinan J."/>
            <person name="Riley R."/>
            <person name="LaButti K."/>
            <person name="Andreopoulos B."/>
            <person name="Lipzen A."/>
            <person name="Chen C."/>
            <person name="Yan M."/>
            <person name="Daum C."/>
            <person name="Ng V."/>
            <person name="Clum A."/>
            <person name="Steindorff A."/>
            <person name="Ohm R.A."/>
            <person name="Martin F."/>
            <person name="Silar P."/>
            <person name="Natvig D.O."/>
            <person name="Lalanne C."/>
            <person name="Gautier V."/>
            <person name="Ament-Velasquez S.L."/>
            <person name="Kruys A."/>
            <person name="Hutchinson M.I."/>
            <person name="Powell A.J."/>
            <person name="Barry K."/>
            <person name="Miller A.N."/>
            <person name="Grigoriev I.V."/>
            <person name="Debuchy R."/>
            <person name="Gladieux P."/>
            <person name="Hiltunen Thoren M."/>
            <person name="Johannesson H."/>
        </authorList>
    </citation>
    <scope>NUCLEOTIDE SEQUENCE</scope>
    <source>
        <strain evidence="3">PSN293</strain>
    </source>
</reference>
<dbReference type="InterPro" id="IPR000757">
    <property type="entry name" value="Beta-glucanase-like"/>
</dbReference>
<keyword evidence="3" id="KW-0378">Hydrolase</keyword>
<dbReference type="PANTHER" id="PTHR38121:SF5">
    <property type="entry name" value="GH16 DOMAIN-CONTAINING PROTEIN"/>
    <property type="match status" value="1"/>
</dbReference>
<dbReference type="PROSITE" id="PS51762">
    <property type="entry name" value="GH16_2"/>
    <property type="match status" value="1"/>
</dbReference>
<reference evidence="3" key="2">
    <citation type="submission" date="2023-05" db="EMBL/GenBank/DDBJ databases">
        <authorList>
            <consortium name="Lawrence Berkeley National Laboratory"/>
            <person name="Steindorff A."/>
            <person name="Hensen N."/>
            <person name="Bonometti L."/>
            <person name="Westerberg I."/>
            <person name="Brannstrom I.O."/>
            <person name="Guillou S."/>
            <person name="Cros-Aarteil S."/>
            <person name="Calhoun S."/>
            <person name="Haridas S."/>
            <person name="Kuo A."/>
            <person name="Mondo S."/>
            <person name="Pangilinan J."/>
            <person name="Riley R."/>
            <person name="Labutti K."/>
            <person name="Andreopoulos B."/>
            <person name="Lipzen A."/>
            <person name="Chen C."/>
            <person name="Yanf M."/>
            <person name="Daum C."/>
            <person name="Ng V."/>
            <person name="Clum A."/>
            <person name="Ohm R."/>
            <person name="Martin F."/>
            <person name="Silar P."/>
            <person name="Natvig D."/>
            <person name="Lalanne C."/>
            <person name="Gautier V."/>
            <person name="Ament-Velasquez S.L."/>
            <person name="Kruys A."/>
            <person name="Hutchinson M.I."/>
            <person name="Powell A.J."/>
            <person name="Barry K."/>
            <person name="Miller A.N."/>
            <person name="Grigoriev I.V."/>
            <person name="Debuchy R."/>
            <person name="Gladieux P."/>
            <person name="Thoren M.H."/>
            <person name="Johannesson H."/>
        </authorList>
    </citation>
    <scope>NUCLEOTIDE SEQUENCE</scope>
    <source>
        <strain evidence="3">PSN293</strain>
    </source>
</reference>
<dbReference type="Proteomes" id="UP001301769">
    <property type="component" value="Unassembled WGS sequence"/>
</dbReference>
<keyword evidence="4" id="KW-1185">Reference proteome</keyword>
<dbReference type="Gene3D" id="2.60.120.200">
    <property type="match status" value="1"/>
</dbReference>
<dbReference type="InterPro" id="IPR013320">
    <property type="entry name" value="ConA-like_dom_sf"/>
</dbReference>
<proteinExistence type="predicted"/>
<organism evidence="3 4">
    <name type="scientific">Rhypophila decipiens</name>
    <dbReference type="NCBI Taxonomy" id="261697"/>
    <lineage>
        <taxon>Eukaryota</taxon>
        <taxon>Fungi</taxon>
        <taxon>Dikarya</taxon>
        <taxon>Ascomycota</taxon>
        <taxon>Pezizomycotina</taxon>
        <taxon>Sordariomycetes</taxon>
        <taxon>Sordariomycetidae</taxon>
        <taxon>Sordariales</taxon>
        <taxon>Naviculisporaceae</taxon>
        <taxon>Rhypophila</taxon>
    </lineage>
</organism>
<evidence type="ECO:0000313" key="4">
    <source>
        <dbReference type="Proteomes" id="UP001301769"/>
    </source>
</evidence>
<gene>
    <name evidence="3" type="ORF">QBC37DRAFT_461376</name>
</gene>
<feature type="chain" id="PRO_5043049602" evidence="1">
    <location>
        <begin position="24"/>
        <end position="376"/>
    </location>
</feature>
<dbReference type="SUPFAM" id="SSF49899">
    <property type="entry name" value="Concanavalin A-like lectins/glucanases"/>
    <property type="match status" value="1"/>
</dbReference>
<evidence type="ECO:0000313" key="3">
    <source>
        <dbReference type="EMBL" id="KAK4214540.1"/>
    </source>
</evidence>
<accession>A0AAN7BB42</accession>
<dbReference type="PANTHER" id="PTHR38121">
    <property type="entry name" value="GH16 DOMAIN-CONTAINING PROTEIN"/>
    <property type="match status" value="1"/>
</dbReference>
<dbReference type="EMBL" id="MU858092">
    <property type="protein sequence ID" value="KAK4214540.1"/>
    <property type="molecule type" value="Genomic_DNA"/>
</dbReference>
<feature type="signal peptide" evidence="1">
    <location>
        <begin position="1"/>
        <end position="23"/>
    </location>
</feature>
<evidence type="ECO:0000259" key="2">
    <source>
        <dbReference type="PROSITE" id="PS51762"/>
    </source>
</evidence>
<dbReference type="Pfam" id="PF00722">
    <property type="entry name" value="Glyco_hydro_16"/>
    <property type="match status" value="1"/>
</dbReference>
<dbReference type="CDD" id="cd00413">
    <property type="entry name" value="Glyco_hydrolase_16"/>
    <property type="match status" value="1"/>
</dbReference>
<keyword evidence="1" id="KW-0732">Signal</keyword>
<name>A0AAN7BB42_9PEZI</name>
<dbReference type="GO" id="GO:0004553">
    <property type="term" value="F:hydrolase activity, hydrolyzing O-glycosyl compounds"/>
    <property type="evidence" value="ECO:0007669"/>
    <property type="project" value="InterPro"/>
</dbReference>
<evidence type="ECO:0000256" key="1">
    <source>
        <dbReference type="SAM" id="SignalP"/>
    </source>
</evidence>
<protein>
    <submittedName>
        <fullName evidence="3">Glycoside hydrolase, family 16</fullName>
    </submittedName>
</protein>
<comment type="caution">
    <text evidence="3">The sequence shown here is derived from an EMBL/GenBank/DDBJ whole genome shotgun (WGS) entry which is preliminary data.</text>
</comment>
<dbReference type="GO" id="GO:0005975">
    <property type="term" value="P:carbohydrate metabolic process"/>
    <property type="evidence" value="ECO:0007669"/>
    <property type="project" value="InterPro"/>
</dbReference>
<sequence length="376" mass="41464">MELWNRCWAFAKLFLLFLGFLSAGLVKGDCECGYSTNIGGVDGAPKREYVFTDLLETNFLRLNDISANTDWQRQEFNISKDAARGDYGEMFLPAGIEASPAGAKSGDGDDSGLKLVVRSGLVDGMVPVAEIDSYRPDLSFGSFRASMKMTDIPGTCAAFFWYFNDTQEIDMEFLSREFNSSNSTYPVNLVLQSRASLATHDASSTGYFIKANLPFNPTTDFHEYRIDYIHGQVFFYADGAVLAQMNGSAVPTSPGHLVLQHWSNGNALWSGGPPARDAVLTVEYVKAYFNSSLSQRAQDWRGRCRDPYAENAVCDIPSFDGKNSSVRDWFFSGHGNMTNNQTVSNENSGSSLVRRGELVTVMGGFFLASGWVTGLW</sequence>